<dbReference type="AlphaFoldDB" id="A0A7I8KNE2"/>
<organism evidence="3 4">
    <name type="scientific">Spirodela intermedia</name>
    <name type="common">Intermediate duckweed</name>
    <dbReference type="NCBI Taxonomy" id="51605"/>
    <lineage>
        <taxon>Eukaryota</taxon>
        <taxon>Viridiplantae</taxon>
        <taxon>Streptophyta</taxon>
        <taxon>Embryophyta</taxon>
        <taxon>Tracheophyta</taxon>
        <taxon>Spermatophyta</taxon>
        <taxon>Magnoliopsida</taxon>
        <taxon>Liliopsida</taxon>
        <taxon>Araceae</taxon>
        <taxon>Lemnoideae</taxon>
        <taxon>Spirodela</taxon>
    </lineage>
</organism>
<feature type="signal peptide" evidence="2">
    <location>
        <begin position="1"/>
        <end position="20"/>
    </location>
</feature>
<proteinExistence type="predicted"/>
<evidence type="ECO:0000256" key="1">
    <source>
        <dbReference type="SAM" id="MobiDB-lite"/>
    </source>
</evidence>
<feature type="compositionally biased region" description="Basic residues" evidence="1">
    <location>
        <begin position="207"/>
        <end position="220"/>
    </location>
</feature>
<gene>
    <name evidence="3" type="ORF">SI8410_06009273</name>
</gene>
<dbReference type="PANTHER" id="PTHR37724">
    <property type="entry name" value="OS02G0564300 PROTEIN"/>
    <property type="match status" value="1"/>
</dbReference>
<feature type="compositionally biased region" description="Low complexity" evidence="1">
    <location>
        <begin position="317"/>
        <end position="332"/>
    </location>
</feature>
<accession>A0A7I8KNE2</accession>
<sequence length="367" mass="39887">MAMAMTAAAAALSSVRFLTGADQLLKAPMDRIGGSGGRSSEVSVIRMGGGPRTYPGGVSKWQWKRMQMKKAKQLLKARLCRERQIYEMRKRAELKSAISELERPWEAVERAAAAAPNLFSVAADEQLKVLADRFQKPGGFDMWSRSDGPQILRPFDGLPSARFFPKGVVHSLKPYGGAATASAAGDEEDEEEDDELQFDDWVARGKGGTRRTRHHRRGRRTALSQEEEDGAREAGTTMGVGSSYPDVGEVKDERIRSAGRSRVDFLRGRRPRGSELPSGGGDELGGGRMKRTNSRDARRTGPKSVEVAAFGRVGRLAIGSSAGPGSAAGRRSQSTKSTRGGGAASPRRRKAFNWSEDDISEDAFWDV</sequence>
<evidence type="ECO:0000313" key="4">
    <source>
        <dbReference type="Proteomes" id="UP000663760"/>
    </source>
</evidence>
<feature type="compositionally biased region" description="Basic and acidic residues" evidence="1">
    <location>
        <begin position="248"/>
        <end position="267"/>
    </location>
</feature>
<evidence type="ECO:0000313" key="3">
    <source>
        <dbReference type="EMBL" id="CAA7398608.1"/>
    </source>
</evidence>
<dbReference type="Proteomes" id="UP000663760">
    <property type="component" value="Chromosome 6"/>
</dbReference>
<keyword evidence="4" id="KW-1185">Reference proteome</keyword>
<dbReference type="EMBL" id="LR746269">
    <property type="protein sequence ID" value="CAA7398608.1"/>
    <property type="molecule type" value="Genomic_DNA"/>
</dbReference>
<reference evidence="3" key="1">
    <citation type="submission" date="2020-02" db="EMBL/GenBank/DDBJ databases">
        <authorList>
            <person name="Scholz U."/>
            <person name="Mascher M."/>
            <person name="Fiebig A."/>
        </authorList>
    </citation>
    <scope>NUCLEOTIDE SEQUENCE</scope>
</reference>
<dbReference type="OrthoDB" id="1747509at2759"/>
<feature type="chain" id="PRO_5029471732" evidence="2">
    <location>
        <begin position="21"/>
        <end position="367"/>
    </location>
</feature>
<protein>
    <submittedName>
        <fullName evidence="3">Uncharacterized protein</fullName>
    </submittedName>
</protein>
<evidence type="ECO:0000256" key="2">
    <source>
        <dbReference type="SAM" id="SignalP"/>
    </source>
</evidence>
<keyword evidence="2" id="KW-0732">Signal</keyword>
<feature type="compositionally biased region" description="Gly residues" evidence="1">
    <location>
        <begin position="278"/>
        <end position="287"/>
    </location>
</feature>
<dbReference type="PANTHER" id="PTHR37724:SF1">
    <property type="entry name" value="OS02G0564300 PROTEIN"/>
    <property type="match status" value="1"/>
</dbReference>
<name>A0A7I8KNE2_SPIIN</name>
<feature type="region of interest" description="Disordered" evidence="1">
    <location>
        <begin position="317"/>
        <end position="353"/>
    </location>
</feature>
<feature type="compositionally biased region" description="Acidic residues" evidence="1">
    <location>
        <begin position="185"/>
        <end position="198"/>
    </location>
</feature>
<feature type="region of interest" description="Disordered" evidence="1">
    <location>
        <begin position="178"/>
        <end position="304"/>
    </location>
</feature>